<sequence>MTERFLGAVAALTASVGHESAMFGPFLTVLPVDGIAISTLGDFLGSETVSASDSLAVRLDEMQFDFGEGPCWDAMAGAEPVLEPDVRHHPSRVWPAFSEAIQGENLGAIFAFPLRMGHLKLGAIDLYTARPGELSELHVRQTVALATVVSRLVLLRAFRLASEFNPVEASDQLSRRAVHQATGMVLIQLQIPAADARLIIQGHAFSAGRSMLEVAEDIINGKLNFLDENGADHNENGADENEQRS</sequence>
<dbReference type="EMBL" id="QZVS01000071">
    <property type="protein sequence ID" value="RJT89566.1"/>
    <property type="molecule type" value="Genomic_DNA"/>
</dbReference>
<name>A0A3A5MUA0_9MICO</name>
<dbReference type="AlphaFoldDB" id="A0A3A5MUA0"/>
<gene>
    <name evidence="2" type="ORF">D6T64_06280</name>
</gene>
<comment type="caution">
    <text evidence="2">The sequence shown here is derived from an EMBL/GenBank/DDBJ whole genome shotgun (WGS) entry which is preliminary data.</text>
</comment>
<dbReference type="Pfam" id="PF13185">
    <property type="entry name" value="GAF_2"/>
    <property type="match status" value="1"/>
</dbReference>
<protein>
    <submittedName>
        <fullName evidence="2">ANTAR domain-containing protein</fullName>
    </submittedName>
</protein>
<accession>A0A3A5MUA0</accession>
<dbReference type="InterPro" id="IPR005561">
    <property type="entry name" value="ANTAR"/>
</dbReference>
<dbReference type="GO" id="GO:0003723">
    <property type="term" value="F:RNA binding"/>
    <property type="evidence" value="ECO:0007669"/>
    <property type="project" value="InterPro"/>
</dbReference>
<dbReference type="OrthoDB" id="7466251at2"/>
<reference evidence="2 3" key="1">
    <citation type="submission" date="2018-09" db="EMBL/GenBank/DDBJ databases">
        <title>Novel species of Cryobacterium.</title>
        <authorList>
            <person name="Liu Q."/>
            <person name="Xin Y.-H."/>
        </authorList>
    </citation>
    <scope>NUCLEOTIDE SEQUENCE [LARGE SCALE GENOMIC DNA]</scope>
    <source>
        <strain evidence="2 3">Hh39</strain>
    </source>
</reference>
<organism evidence="2 3">
    <name type="scientific">Cryobacterium melibiosiphilum</name>
    <dbReference type="NCBI Taxonomy" id="995039"/>
    <lineage>
        <taxon>Bacteria</taxon>
        <taxon>Bacillati</taxon>
        <taxon>Actinomycetota</taxon>
        <taxon>Actinomycetes</taxon>
        <taxon>Micrococcales</taxon>
        <taxon>Microbacteriaceae</taxon>
        <taxon>Cryobacterium</taxon>
    </lineage>
</organism>
<dbReference type="Gene3D" id="3.30.450.40">
    <property type="match status" value="1"/>
</dbReference>
<proteinExistence type="predicted"/>
<dbReference type="InterPro" id="IPR003018">
    <property type="entry name" value="GAF"/>
</dbReference>
<keyword evidence="3" id="KW-1185">Reference proteome</keyword>
<feature type="domain" description="ANTAR" evidence="1">
    <location>
        <begin position="169"/>
        <end position="219"/>
    </location>
</feature>
<dbReference type="RefSeq" id="WP_119973260.1">
    <property type="nucleotide sequence ID" value="NZ_JBHSQA010000021.1"/>
</dbReference>
<evidence type="ECO:0000313" key="3">
    <source>
        <dbReference type="Proteomes" id="UP000272015"/>
    </source>
</evidence>
<dbReference type="InterPro" id="IPR029016">
    <property type="entry name" value="GAF-like_dom_sf"/>
</dbReference>
<evidence type="ECO:0000259" key="1">
    <source>
        <dbReference type="SMART" id="SM01012"/>
    </source>
</evidence>
<dbReference type="SMART" id="SM01012">
    <property type="entry name" value="ANTAR"/>
    <property type="match status" value="1"/>
</dbReference>
<evidence type="ECO:0000313" key="2">
    <source>
        <dbReference type="EMBL" id="RJT89566.1"/>
    </source>
</evidence>
<dbReference type="Proteomes" id="UP000272015">
    <property type="component" value="Unassembled WGS sequence"/>
</dbReference>
<dbReference type="SUPFAM" id="SSF55781">
    <property type="entry name" value="GAF domain-like"/>
    <property type="match status" value="1"/>
</dbReference>